<gene>
    <name evidence="1" type="ORF">GCM10011506_11650</name>
</gene>
<dbReference type="PROSITE" id="PS51257">
    <property type="entry name" value="PROKAR_LIPOPROTEIN"/>
    <property type="match status" value="1"/>
</dbReference>
<keyword evidence="2" id="KW-1185">Reference proteome</keyword>
<dbReference type="PANTHER" id="PTHR42754">
    <property type="entry name" value="ENDOGLUCANASE"/>
    <property type="match status" value="1"/>
</dbReference>
<dbReference type="PANTHER" id="PTHR42754:SF1">
    <property type="entry name" value="LIPOPROTEIN"/>
    <property type="match status" value="1"/>
</dbReference>
<sequence>MRNFTYTLSLLLGTFFFLSSCEFDEPEIGEPAKQYQKFIGGAFNETLAKSIVLEDGSILILASKANGTANVSDYYLAKADNFGNLLWEKQYGGNFDDRPKDMILLEDGSLMILGYMTGSDGDKDFVLLKTNSEGDLLDSLSFGEPNRIEEGNKIVQLASGNGFVMGGTIKINNQVDDNLFYKITNEGEITWSLNYGNLIAPGDVIGIAELNNEKILWVGNSNLQSSSDSDILISVINKLGLSQVINYYGENNSTNEVANSLIQYGTQWLIAGSTVSSDQNATNALVVDFSYNDDIIINQTLINEKEENLQLNDLAISPDGRLMVTGSLESSPDNYDIYLSKWELNGSAIWEKTYGGASNDEAINIAVGNNQITLTGSATVATNQSLTILRTDLEGELTE</sequence>
<keyword evidence="1" id="KW-0449">Lipoprotein</keyword>
<dbReference type="SUPFAM" id="SSF50998">
    <property type="entry name" value="Quinoprotein alcohol dehydrogenase-like"/>
    <property type="match status" value="1"/>
</dbReference>
<dbReference type="EMBL" id="BMEC01000003">
    <property type="protein sequence ID" value="GGC27941.1"/>
    <property type="molecule type" value="Genomic_DNA"/>
</dbReference>
<dbReference type="RefSeq" id="WP_188461201.1">
    <property type="nucleotide sequence ID" value="NZ_BAABHU010000003.1"/>
</dbReference>
<name>A0ABQ1LT55_9BACT</name>
<proteinExistence type="predicted"/>
<protein>
    <submittedName>
        <fullName evidence="1">Lipoprotein</fullName>
    </submittedName>
</protein>
<evidence type="ECO:0000313" key="1">
    <source>
        <dbReference type="EMBL" id="GGC27941.1"/>
    </source>
</evidence>
<dbReference type="InterPro" id="IPR011047">
    <property type="entry name" value="Quinoprotein_ADH-like_sf"/>
</dbReference>
<dbReference type="Proteomes" id="UP000636010">
    <property type="component" value="Unassembled WGS sequence"/>
</dbReference>
<evidence type="ECO:0000313" key="2">
    <source>
        <dbReference type="Proteomes" id="UP000636010"/>
    </source>
</evidence>
<comment type="caution">
    <text evidence="1">The sequence shown here is derived from an EMBL/GenBank/DDBJ whole genome shotgun (WGS) entry which is preliminary data.</text>
</comment>
<organism evidence="1 2">
    <name type="scientific">Marivirga lumbricoides</name>
    <dbReference type="NCBI Taxonomy" id="1046115"/>
    <lineage>
        <taxon>Bacteria</taxon>
        <taxon>Pseudomonadati</taxon>
        <taxon>Bacteroidota</taxon>
        <taxon>Cytophagia</taxon>
        <taxon>Cytophagales</taxon>
        <taxon>Marivirgaceae</taxon>
        <taxon>Marivirga</taxon>
    </lineage>
</organism>
<accession>A0ABQ1LT55</accession>
<reference evidence="2" key="1">
    <citation type="journal article" date="2019" name="Int. J. Syst. Evol. Microbiol.">
        <title>The Global Catalogue of Microorganisms (GCM) 10K type strain sequencing project: providing services to taxonomists for standard genome sequencing and annotation.</title>
        <authorList>
            <consortium name="The Broad Institute Genomics Platform"/>
            <consortium name="The Broad Institute Genome Sequencing Center for Infectious Disease"/>
            <person name="Wu L."/>
            <person name="Ma J."/>
        </authorList>
    </citation>
    <scope>NUCLEOTIDE SEQUENCE [LARGE SCALE GENOMIC DNA]</scope>
    <source>
        <strain evidence="2">CGMCC 1.10832</strain>
    </source>
</reference>